<comment type="subcellular location">
    <subcellularLocation>
        <location evidence="1">Nucleus</location>
    </subcellularLocation>
</comment>
<dbReference type="EMBL" id="QGNW01001194">
    <property type="protein sequence ID" value="RVW50670.1"/>
    <property type="molecule type" value="Genomic_DNA"/>
</dbReference>
<accession>A0A438ESI6</accession>
<keyword evidence="5" id="KW-0539">Nucleus</keyword>
<dbReference type="FunFam" id="2.20.25.80:FF:000004">
    <property type="entry name" value="WRKY transcription factor 65"/>
    <property type="match status" value="1"/>
</dbReference>
<evidence type="ECO:0000259" key="6">
    <source>
        <dbReference type="PROSITE" id="PS50811"/>
    </source>
</evidence>
<evidence type="ECO:0000256" key="2">
    <source>
        <dbReference type="ARBA" id="ARBA00023015"/>
    </source>
</evidence>
<sequence>MNEASGVCVSMTPVRWDFKIHEVAQSGFRYAHHLLTCISDQAQATKTQEVNFIAQEALTEFRKLLTLLDEERDYKRIRKGPLLNSGHISPVEWMDSPSPLSQSHGCNAIQPSMVKQLIPLQNAQSSTAFFPTNGFNLYREKQNLALQRCYSESNLAVPNNSIIGLNFPQKSAISLISMDGSSIEEQTIRYSSSEILASRYDSSKRKCGAKSEEESMRCVASTGGCHCTKKRKLRIKRSFKVPAISNKLADIPPDDFSWRKYGQKPIKGSPHPRSYYKCSSMRGCTARKHVERCLEDPTMLVVTYEGDHNHSRITFQAPNVMIH</sequence>
<dbReference type="SUPFAM" id="SSF118290">
    <property type="entry name" value="WRKY DNA-binding domain"/>
    <property type="match status" value="1"/>
</dbReference>
<dbReference type="Pfam" id="PF10533">
    <property type="entry name" value="Plant_zn_clust"/>
    <property type="match status" value="1"/>
</dbReference>
<protein>
    <submittedName>
        <fullName evidence="7">Putative WRKY transcription factor 21</fullName>
    </submittedName>
</protein>
<dbReference type="Gramene" id="Vitis02g00607.t01">
    <property type="protein sequence ID" value="Vitis02g00607.t01.CDS"/>
    <property type="gene ID" value="Vitis02g00607"/>
</dbReference>
<dbReference type="GO" id="GO:0005634">
    <property type="term" value="C:nucleus"/>
    <property type="evidence" value="ECO:0007669"/>
    <property type="project" value="UniProtKB-SubCell"/>
</dbReference>
<reference evidence="7 8" key="1">
    <citation type="journal article" date="2018" name="PLoS Genet.">
        <title>Population sequencing reveals clonal diversity and ancestral inbreeding in the grapevine cultivar Chardonnay.</title>
        <authorList>
            <person name="Roach M.J."/>
            <person name="Johnson D.L."/>
            <person name="Bohlmann J."/>
            <person name="van Vuuren H.J."/>
            <person name="Jones S.J."/>
            <person name="Pretorius I.S."/>
            <person name="Schmidt S.A."/>
            <person name="Borneman A.R."/>
        </authorList>
    </citation>
    <scope>NUCLEOTIDE SEQUENCE [LARGE SCALE GENOMIC DNA]</scope>
    <source>
        <strain evidence="8">cv. Chardonnay</strain>
        <tissue evidence="7">Leaf</tissue>
    </source>
</reference>
<dbReference type="Proteomes" id="UP000288805">
    <property type="component" value="Unassembled WGS sequence"/>
</dbReference>
<dbReference type="Gene3D" id="2.20.25.80">
    <property type="entry name" value="WRKY domain"/>
    <property type="match status" value="1"/>
</dbReference>
<name>A0A438ESI6_VITVI</name>
<dbReference type="InterPro" id="IPR018872">
    <property type="entry name" value="Zn-cluster-dom"/>
</dbReference>
<keyword evidence="2" id="KW-0805">Transcription regulation</keyword>
<gene>
    <name evidence="7" type="primary">WRKY21_0</name>
    <name evidence="7" type="ORF">CK203_073404</name>
</gene>
<dbReference type="PROSITE" id="PS50811">
    <property type="entry name" value="WRKY"/>
    <property type="match status" value="1"/>
</dbReference>
<evidence type="ECO:0000256" key="4">
    <source>
        <dbReference type="ARBA" id="ARBA00023163"/>
    </source>
</evidence>
<organism evidence="7 8">
    <name type="scientific">Vitis vinifera</name>
    <name type="common">Grape</name>
    <dbReference type="NCBI Taxonomy" id="29760"/>
    <lineage>
        <taxon>Eukaryota</taxon>
        <taxon>Viridiplantae</taxon>
        <taxon>Streptophyta</taxon>
        <taxon>Embryophyta</taxon>
        <taxon>Tracheophyta</taxon>
        <taxon>Spermatophyta</taxon>
        <taxon>Magnoliopsida</taxon>
        <taxon>eudicotyledons</taxon>
        <taxon>Gunneridae</taxon>
        <taxon>Pentapetalae</taxon>
        <taxon>rosids</taxon>
        <taxon>Vitales</taxon>
        <taxon>Vitaceae</taxon>
        <taxon>Viteae</taxon>
        <taxon>Vitis</taxon>
    </lineage>
</organism>
<dbReference type="InterPro" id="IPR044810">
    <property type="entry name" value="WRKY_plant"/>
</dbReference>
<keyword evidence="4" id="KW-0804">Transcription</keyword>
<keyword evidence="3" id="KW-0238">DNA-binding</keyword>
<evidence type="ECO:0000313" key="8">
    <source>
        <dbReference type="Proteomes" id="UP000288805"/>
    </source>
</evidence>
<evidence type="ECO:0000256" key="3">
    <source>
        <dbReference type="ARBA" id="ARBA00023125"/>
    </source>
</evidence>
<dbReference type="PANTHER" id="PTHR31282">
    <property type="entry name" value="WRKY TRANSCRIPTION FACTOR 21-RELATED"/>
    <property type="match status" value="1"/>
</dbReference>
<evidence type="ECO:0000313" key="7">
    <source>
        <dbReference type="EMBL" id="RVW50670.1"/>
    </source>
</evidence>
<proteinExistence type="predicted"/>
<evidence type="ECO:0000256" key="5">
    <source>
        <dbReference type="ARBA" id="ARBA00023242"/>
    </source>
</evidence>
<feature type="domain" description="WRKY" evidence="6">
    <location>
        <begin position="247"/>
        <end position="313"/>
    </location>
</feature>
<dbReference type="GO" id="GO:0043565">
    <property type="term" value="F:sequence-specific DNA binding"/>
    <property type="evidence" value="ECO:0007669"/>
    <property type="project" value="InterPro"/>
</dbReference>
<dbReference type="AlphaFoldDB" id="A0A438ESI6"/>
<dbReference type="SMART" id="SM00774">
    <property type="entry name" value="WRKY"/>
    <property type="match status" value="1"/>
</dbReference>
<dbReference type="GO" id="GO:0003700">
    <property type="term" value="F:DNA-binding transcription factor activity"/>
    <property type="evidence" value="ECO:0007669"/>
    <property type="project" value="InterPro"/>
</dbReference>
<dbReference type="Pfam" id="PF03106">
    <property type="entry name" value="WRKY"/>
    <property type="match status" value="1"/>
</dbReference>
<dbReference type="InterPro" id="IPR003657">
    <property type="entry name" value="WRKY_dom"/>
</dbReference>
<comment type="caution">
    <text evidence="7">The sequence shown here is derived from an EMBL/GenBank/DDBJ whole genome shotgun (WGS) entry which is preliminary data.</text>
</comment>
<dbReference type="InterPro" id="IPR036576">
    <property type="entry name" value="WRKY_dom_sf"/>
</dbReference>
<evidence type="ECO:0000256" key="1">
    <source>
        <dbReference type="ARBA" id="ARBA00004123"/>
    </source>
</evidence>
<dbReference type="OrthoDB" id="756799at2759"/>
<dbReference type="GO" id="GO:0005516">
    <property type="term" value="F:calmodulin binding"/>
    <property type="evidence" value="ECO:0007669"/>
    <property type="project" value="UniProtKB-ARBA"/>
</dbReference>